<evidence type="ECO:0000256" key="1">
    <source>
        <dbReference type="SAM" id="Phobius"/>
    </source>
</evidence>
<dbReference type="AlphaFoldDB" id="A0A6C0KND2"/>
<accession>A0A6C0KND2</accession>
<keyword evidence="1" id="KW-0812">Transmembrane</keyword>
<name>A0A6C0KND2_9ZZZZ</name>
<organism evidence="2">
    <name type="scientific">viral metagenome</name>
    <dbReference type="NCBI Taxonomy" id="1070528"/>
    <lineage>
        <taxon>unclassified sequences</taxon>
        <taxon>metagenomes</taxon>
        <taxon>organismal metagenomes</taxon>
    </lineage>
</organism>
<evidence type="ECO:0000313" key="2">
    <source>
        <dbReference type="EMBL" id="QHU19515.1"/>
    </source>
</evidence>
<dbReference type="EMBL" id="MN740952">
    <property type="protein sequence ID" value="QHU19515.1"/>
    <property type="molecule type" value="Genomic_DNA"/>
</dbReference>
<feature type="transmembrane region" description="Helical" evidence="1">
    <location>
        <begin position="9"/>
        <end position="28"/>
    </location>
</feature>
<proteinExistence type="predicted"/>
<keyword evidence="1" id="KW-0472">Membrane</keyword>
<protein>
    <submittedName>
        <fullName evidence="2">Uncharacterized protein</fullName>
    </submittedName>
</protein>
<keyword evidence="1" id="KW-1133">Transmembrane helix</keyword>
<sequence>MALNFKKNLLIIMLLIIVILSTIVYINMQNIKETFISNRIDPNNIIPESSDSSYNYYKLNNGAYNYYVENIIMDPVKTVTKDHFKSGIVSSLKNYFIANKALIGYTKDNSSVQLYNVKPSVILDVTATLKSASSPTDICGMYMLMLENSGNLYDLSNNKLSSFNMRINNVDIIKSGVFQTIALKETTLIVESSANTTPATASASIGDINFSGLFGKANGTQDMNDELFLYLLSKGNFGSSYVPPIYNNFETAMNLPSNPIVNPVNTMNPLEYAETLFAPQVTPMMAKNSYLNSDVAISATKEIPSVSTKDNNTLKNNNTSMKDVFKFDPDGNLLSQNIGTKNVDDSSNHTKVKTVYKETTAPCPPPQRCPESNFECKKVPNYEQGINNAFLPRPVLADFSTFGT</sequence>
<reference evidence="2" key="1">
    <citation type="journal article" date="2020" name="Nature">
        <title>Giant virus diversity and host interactions through global metagenomics.</title>
        <authorList>
            <person name="Schulz F."/>
            <person name="Roux S."/>
            <person name="Paez-Espino D."/>
            <person name="Jungbluth S."/>
            <person name="Walsh D.A."/>
            <person name="Denef V.J."/>
            <person name="McMahon K.D."/>
            <person name="Konstantinidis K.T."/>
            <person name="Eloe-Fadrosh E.A."/>
            <person name="Kyrpides N.C."/>
            <person name="Woyke T."/>
        </authorList>
    </citation>
    <scope>NUCLEOTIDE SEQUENCE</scope>
    <source>
        <strain evidence="2">GVMAG-S-3300013014-113</strain>
    </source>
</reference>